<dbReference type="RefSeq" id="YP_010586462.1">
    <property type="nucleotide sequence ID" value="NC_069277.1"/>
</dbReference>
<dbReference type="CTD" id="4509"/>
<reference evidence="2" key="1">
    <citation type="submission" date="2021-11" db="EMBL/GenBank/DDBJ databases">
        <authorList>
            <person name="Ge X.-Y."/>
            <person name="Peng L."/>
            <person name="Sun C.-H."/>
            <person name="Wang B.-X."/>
        </authorList>
    </citation>
    <scope>NUCLEOTIDE SEQUENCE</scope>
</reference>
<organism evidence="2">
    <name type="scientific">Plectrocnemia tortosa</name>
    <dbReference type="NCBI Taxonomy" id="623669"/>
    <lineage>
        <taxon>Eukaryota</taxon>
        <taxon>Metazoa</taxon>
        <taxon>Ecdysozoa</taxon>
        <taxon>Arthropoda</taxon>
        <taxon>Hexapoda</taxon>
        <taxon>Insecta</taxon>
        <taxon>Pterygota</taxon>
        <taxon>Neoptera</taxon>
        <taxon>Endopterygota</taxon>
        <taxon>Trichoptera</taxon>
        <taxon>Annulipalpia</taxon>
        <taxon>Psychomyioidea</taxon>
        <taxon>Polycentropodidae</taxon>
        <taxon>Polycentropodinae</taxon>
        <taxon>Plectrocnemia</taxon>
    </lineage>
</organism>
<sequence>MPQMYPSNWIFLMFYYMMIMLIYMSLVYYMNINKIKFFNKKKINSSINNLIFW</sequence>
<protein>
    <submittedName>
        <fullName evidence="2">ATP synthase F0 subunit 8</fullName>
    </submittedName>
</protein>
<dbReference type="GeneID" id="77426330"/>
<evidence type="ECO:0000256" key="1">
    <source>
        <dbReference type="SAM" id="Phobius"/>
    </source>
</evidence>
<evidence type="ECO:0000313" key="2">
    <source>
        <dbReference type="EMBL" id="UZZ44263.1"/>
    </source>
</evidence>
<dbReference type="EMBL" id="OL678041">
    <property type="protein sequence ID" value="UZZ44263.1"/>
    <property type="molecule type" value="Genomic_DNA"/>
</dbReference>
<feature type="transmembrane region" description="Helical" evidence="1">
    <location>
        <begin position="12"/>
        <end position="32"/>
    </location>
</feature>
<geneLocation type="mitochondrion" evidence="2"/>
<gene>
    <name evidence="2" type="primary">ATP8</name>
</gene>
<accession>A0A9E8LP73</accession>
<keyword evidence="1" id="KW-0472">Membrane</keyword>
<proteinExistence type="predicted"/>
<reference evidence="2" key="2">
    <citation type="journal article" date="2022" name="Syst. Entomol.">
        <title>Massive gene rearrangements of mitochondrial genomes and implications for the phylogeny of Trichoptera (Insecta).</title>
        <authorList>
            <person name="Ge X."/>
            <person name="Peng L."/>
            <person name="Vogler A.P."/>
            <person name="Morse J.C."/>
            <person name="Yang L."/>
            <person name="Sun C."/>
            <person name="Wang B."/>
        </authorList>
    </citation>
    <scope>NUCLEOTIDE SEQUENCE</scope>
</reference>
<keyword evidence="1" id="KW-1133">Transmembrane helix</keyword>
<keyword evidence="1" id="KW-0812">Transmembrane</keyword>
<dbReference type="AlphaFoldDB" id="A0A9E8LP73"/>
<name>A0A9E8LP73_9NEOP</name>
<keyword evidence="2" id="KW-0496">Mitochondrion</keyword>